<accession>A0A1C6RQF8</accession>
<feature type="domain" description="Peptidase C39-like" evidence="3">
    <location>
        <begin position="61"/>
        <end position="198"/>
    </location>
</feature>
<dbReference type="Pfam" id="PF13529">
    <property type="entry name" value="Peptidase_C39_2"/>
    <property type="match status" value="1"/>
</dbReference>
<dbReference type="STRING" id="145854.GA0074692_0607"/>
<dbReference type="OrthoDB" id="1655016at2"/>
<keyword evidence="2" id="KW-0732">Signal</keyword>
<feature type="compositionally biased region" description="Basic and acidic residues" evidence="1">
    <location>
        <begin position="45"/>
        <end position="58"/>
    </location>
</feature>
<dbReference type="InterPro" id="IPR006311">
    <property type="entry name" value="TAT_signal"/>
</dbReference>
<name>A0A1C6RQF8_9ACTN</name>
<evidence type="ECO:0000259" key="3">
    <source>
        <dbReference type="Pfam" id="PF13529"/>
    </source>
</evidence>
<organism evidence="4 5">
    <name type="scientific">Micromonospora pallida</name>
    <dbReference type="NCBI Taxonomy" id="145854"/>
    <lineage>
        <taxon>Bacteria</taxon>
        <taxon>Bacillati</taxon>
        <taxon>Actinomycetota</taxon>
        <taxon>Actinomycetes</taxon>
        <taxon>Micromonosporales</taxon>
        <taxon>Micromonosporaceae</taxon>
        <taxon>Micromonospora</taxon>
    </lineage>
</organism>
<keyword evidence="5" id="KW-1185">Reference proteome</keyword>
<reference evidence="5" key="1">
    <citation type="submission" date="2016-06" db="EMBL/GenBank/DDBJ databases">
        <authorList>
            <person name="Varghese N."/>
            <person name="Submissions Spin"/>
        </authorList>
    </citation>
    <scope>NUCLEOTIDE SEQUENCE [LARGE SCALE GENOMIC DNA]</scope>
    <source>
        <strain evidence="5">DSM 43817</strain>
    </source>
</reference>
<evidence type="ECO:0000256" key="1">
    <source>
        <dbReference type="SAM" id="MobiDB-lite"/>
    </source>
</evidence>
<dbReference type="InterPro" id="IPR038765">
    <property type="entry name" value="Papain-like_cys_pep_sf"/>
</dbReference>
<feature type="signal peptide" evidence="2">
    <location>
        <begin position="1"/>
        <end position="23"/>
    </location>
</feature>
<feature type="region of interest" description="Disordered" evidence="1">
    <location>
        <begin position="32"/>
        <end position="58"/>
    </location>
</feature>
<protein>
    <submittedName>
        <fullName evidence="4">Peptidase_C39 like family protein</fullName>
    </submittedName>
</protein>
<proteinExistence type="predicted"/>
<feature type="chain" id="PRO_5038332199" evidence="2">
    <location>
        <begin position="24"/>
        <end position="223"/>
    </location>
</feature>
<dbReference type="Proteomes" id="UP000198959">
    <property type="component" value="Unassembled WGS sequence"/>
</dbReference>
<gene>
    <name evidence="4" type="ORF">GA0074692_0607</name>
</gene>
<evidence type="ECO:0000313" key="5">
    <source>
        <dbReference type="Proteomes" id="UP000198959"/>
    </source>
</evidence>
<dbReference type="EMBL" id="FMHW01000002">
    <property type="protein sequence ID" value="SCL19361.1"/>
    <property type="molecule type" value="Genomic_DNA"/>
</dbReference>
<dbReference type="InterPro" id="IPR038156">
    <property type="entry name" value="PCS_N_sf"/>
</dbReference>
<evidence type="ECO:0000313" key="4">
    <source>
        <dbReference type="EMBL" id="SCL19361.1"/>
    </source>
</evidence>
<dbReference type="PROSITE" id="PS51318">
    <property type="entry name" value="TAT"/>
    <property type="match status" value="1"/>
</dbReference>
<dbReference type="InterPro" id="IPR039564">
    <property type="entry name" value="Peptidase_C39-like"/>
</dbReference>
<sequence>MTTLIRKAALTAAGAALVGGALAAPATAFAAPASTHAPTASVTTDRGHDRDGGGKGGKELRVRYEAQPNFFYCGPAAARNALTTMDKNVSQDDMAREMGTTENGTDSAHQITKALNVKAGKDTFRTVEISTPTADDKQTDTLRKDVIKAVDNGHGIVANIAGTATDTDGGVHSFEGGHYISVVGYRDGGETVKISDSANPDQSSYWITTDNLADWTATRGYSA</sequence>
<dbReference type="RefSeq" id="WP_091639089.1">
    <property type="nucleotide sequence ID" value="NZ_FMHW01000002.1"/>
</dbReference>
<dbReference type="SUPFAM" id="SSF54001">
    <property type="entry name" value="Cysteine proteinases"/>
    <property type="match status" value="1"/>
</dbReference>
<evidence type="ECO:0000256" key="2">
    <source>
        <dbReference type="SAM" id="SignalP"/>
    </source>
</evidence>
<dbReference type="Gene3D" id="3.90.70.30">
    <property type="entry name" value="Phytochelatin synthase, N-terminal domain"/>
    <property type="match status" value="1"/>
</dbReference>
<dbReference type="AlphaFoldDB" id="A0A1C6RQF8"/>
<feature type="compositionally biased region" description="Low complexity" evidence="1">
    <location>
        <begin position="32"/>
        <end position="44"/>
    </location>
</feature>